<dbReference type="SUPFAM" id="SSF69572">
    <property type="entry name" value="Activating enzymes of the ubiquitin-like proteins"/>
    <property type="match status" value="1"/>
</dbReference>
<evidence type="ECO:0000256" key="3">
    <source>
        <dbReference type="ARBA" id="ARBA00022741"/>
    </source>
</evidence>
<dbReference type="GO" id="GO:0005524">
    <property type="term" value="F:ATP binding"/>
    <property type="evidence" value="ECO:0007669"/>
    <property type="project" value="UniProtKB-KW"/>
</dbReference>
<dbReference type="PANTHER" id="PTHR10953">
    <property type="entry name" value="UBIQUITIN-ACTIVATING ENZYME E1"/>
    <property type="match status" value="1"/>
</dbReference>
<dbReference type="InterPro" id="IPR035985">
    <property type="entry name" value="Ubiquitin-activating_enz"/>
</dbReference>
<evidence type="ECO:0000256" key="7">
    <source>
        <dbReference type="ARBA" id="ARBA00063809"/>
    </source>
</evidence>
<dbReference type="Gene3D" id="3.40.50.720">
    <property type="entry name" value="NAD(P)-binding Rossmann-like Domain"/>
    <property type="match status" value="1"/>
</dbReference>
<evidence type="ECO:0000256" key="1">
    <source>
        <dbReference type="ARBA" id="ARBA00009919"/>
    </source>
</evidence>
<evidence type="ECO:0000313" key="15">
    <source>
        <dbReference type="Proteomes" id="UP000008387"/>
    </source>
</evidence>
<accession>F8KQY9</accession>
<dbReference type="GO" id="GO:0008146">
    <property type="term" value="F:sulfotransferase activity"/>
    <property type="evidence" value="ECO:0007669"/>
    <property type="project" value="TreeGrafter"/>
</dbReference>
<sequence length="257" mass="28613">MLTQDQRERYQRHLMLEDVKEEGQEKLMQASVLVIGAGGLGSPNTMYLAAAGVGRIGVLDFDIIELSNLQRQIIHTTAEINNSKVKSAQRKMLALNPDIQVETYFNKFNASNALEIIQPYDFVVDATDNFASKFLINDACVLANKPYSHAGVLKYRGQTMTILPKKSACFACVFENPPDVELNSYFKAGLFGVLPGLIGCIQAAEAIKYFLGFPLLLDTLLSVDTKGMDFRKIHIKRNPQCRVCGEKGIQTLQDYPQ</sequence>
<evidence type="ECO:0000256" key="4">
    <source>
        <dbReference type="ARBA" id="ARBA00022840"/>
    </source>
</evidence>
<gene>
    <name evidence="14" type="ordered locus">HBZC1_01640</name>
</gene>
<protein>
    <recommendedName>
        <fullName evidence="9">Molybdopterin-synthase adenylyltransferase</fullName>
        <ecNumber evidence="8">2.7.7.80</ecNumber>
    </recommendedName>
    <alternativeName>
        <fullName evidence="12">MoaD protein adenylase</fullName>
    </alternativeName>
    <alternativeName>
        <fullName evidence="10">Molybdopterin-converting factor subunit 1 adenylase</fullName>
    </alternativeName>
    <alternativeName>
        <fullName evidence="11">Sulfur carrier protein MoaD adenylyltransferase</fullName>
    </alternativeName>
</protein>
<dbReference type="GO" id="GO:0008641">
    <property type="term" value="F:ubiquitin-like modifier activating enzyme activity"/>
    <property type="evidence" value="ECO:0007669"/>
    <property type="project" value="InterPro"/>
</dbReference>
<keyword evidence="3" id="KW-0547">Nucleotide-binding</keyword>
<evidence type="ECO:0000256" key="2">
    <source>
        <dbReference type="ARBA" id="ARBA00022679"/>
    </source>
</evidence>
<dbReference type="Pfam" id="PF00899">
    <property type="entry name" value="ThiF"/>
    <property type="match status" value="1"/>
</dbReference>
<dbReference type="KEGG" id="hbi:HBZC1_01640"/>
<evidence type="ECO:0000256" key="12">
    <source>
        <dbReference type="ARBA" id="ARBA00078531"/>
    </source>
</evidence>
<dbReference type="FunFam" id="3.40.50.720:FF:000033">
    <property type="entry name" value="Adenylyltransferase and sulfurtransferase MOCS3"/>
    <property type="match status" value="1"/>
</dbReference>
<reference evidence="14 15" key="1">
    <citation type="journal article" date="2011" name="J. Bacteriol.">
        <title>Genome sequence of Helicobacter bizzozeronii strain CIII-1, an isolate from human gastric mucosa.</title>
        <authorList>
            <person name="Schott T."/>
            <person name="Rossi M."/>
            <person name="Hanninen M.L."/>
        </authorList>
    </citation>
    <scope>NUCLEOTIDE SEQUENCE [LARGE SCALE GENOMIC DNA]</scope>
    <source>
        <strain evidence="14 15">CIII-1</strain>
    </source>
</reference>
<feature type="domain" description="THIF-type NAD/FAD binding fold" evidence="13">
    <location>
        <begin position="10"/>
        <end position="243"/>
    </location>
</feature>
<dbReference type="GeneID" id="64361795"/>
<proteinExistence type="inferred from homology"/>
<evidence type="ECO:0000256" key="8">
    <source>
        <dbReference type="ARBA" id="ARBA00066884"/>
    </source>
</evidence>
<comment type="similarity">
    <text evidence="1">Belongs to the HesA/MoeB/ThiF family.</text>
</comment>
<keyword evidence="14" id="KW-0548">Nucleotidyltransferase</keyword>
<comment type="function">
    <text evidence="6">Catalyzes the adenylation by ATP of the carboxyl group of the C-terminal glycine of sulfur carrier protein MoaD.</text>
</comment>
<organism evidence="14 15">
    <name type="scientific">Helicobacter bizzozeronii (strain CIII-1)</name>
    <dbReference type="NCBI Taxonomy" id="1002804"/>
    <lineage>
        <taxon>Bacteria</taxon>
        <taxon>Pseudomonadati</taxon>
        <taxon>Campylobacterota</taxon>
        <taxon>Epsilonproteobacteria</taxon>
        <taxon>Campylobacterales</taxon>
        <taxon>Helicobacteraceae</taxon>
        <taxon>Helicobacter</taxon>
    </lineage>
</organism>
<keyword evidence="4" id="KW-0067">ATP-binding</keyword>
<dbReference type="EC" id="2.7.7.80" evidence="8"/>
<dbReference type="eggNOG" id="COG0476">
    <property type="taxonomic scope" value="Bacteria"/>
</dbReference>
<evidence type="ECO:0000259" key="13">
    <source>
        <dbReference type="Pfam" id="PF00899"/>
    </source>
</evidence>
<evidence type="ECO:0000313" key="14">
    <source>
        <dbReference type="EMBL" id="CCB79150.1"/>
    </source>
</evidence>
<evidence type="ECO:0000256" key="10">
    <source>
        <dbReference type="ARBA" id="ARBA00075110"/>
    </source>
</evidence>
<dbReference type="HOGENOM" id="CLU_013325_10_0_7"/>
<evidence type="ECO:0000256" key="6">
    <source>
        <dbReference type="ARBA" id="ARBA00055169"/>
    </source>
</evidence>
<dbReference type="PANTHER" id="PTHR10953:SF102">
    <property type="entry name" value="ADENYLYLTRANSFERASE AND SULFURTRANSFERASE MOCS3"/>
    <property type="match status" value="1"/>
</dbReference>
<dbReference type="CDD" id="cd00757">
    <property type="entry name" value="ThiF_MoeB_HesA_family"/>
    <property type="match status" value="1"/>
</dbReference>
<dbReference type="RefSeq" id="WP_006018118.1">
    <property type="nucleotide sequence ID" value="NC_015674.1"/>
</dbReference>
<evidence type="ECO:0000256" key="11">
    <source>
        <dbReference type="ARBA" id="ARBA00075328"/>
    </source>
</evidence>
<comment type="subunit">
    <text evidence="7">Homodimer. Forms a stable heterotetrameric complex of 2 MoeB and 2 MoaD during adenylation of MoaD.</text>
</comment>
<dbReference type="GO" id="GO:0004792">
    <property type="term" value="F:thiosulfate-cyanide sulfurtransferase activity"/>
    <property type="evidence" value="ECO:0007669"/>
    <property type="project" value="TreeGrafter"/>
</dbReference>
<dbReference type="AlphaFoldDB" id="F8KQY9"/>
<dbReference type="GO" id="GO:0061605">
    <property type="term" value="F:molybdopterin-synthase adenylyltransferase activity"/>
    <property type="evidence" value="ECO:0007669"/>
    <property type="project" value="UniProtKB-EC"/>
</dbReference>
<evidence type="ECO:0000256" key="9">
    <source>
        <dbReference type="ARBA" id="ARBA00073635"/>
    </source>
</evidence>
<dbReference type="Proteomes" id="UP000008387">
    <property type="component" value="Chromosome"/>
</dbReference>
<dbReference type="InterPro" id="IPR000594">
    <property type="entry name" value="ThiF_NAD_FAD-bd"/>
</dbReference>
<dbReference type="GO" id="GO:0005829">
    <property type="term" value="C:cytosol"/>
    <property type="evidence" value="ECO:0007669"/>
    <property type="project" value="TreeGrafter"/>
</dbReference>
<name>F8KQY9_HELBC</name>
<dbReference type="STRING" id="1002804.HBZC1_01640"/>
<evidence type="ECO:0000256" key="5">
    <source>
        <dbReference type="ARBA" id="ARBA00052218"/>
    </source>
</evidence>
<keyword evidence="2 14" id="KW-0808">Transferase</keyword>
<keyword evidence="15" id="KW-1185">Reference proteome</keyword>
<dbReference type="InterPro" id="IPR045886">
    <property type="entry name" value="ThiF/MoeB/HesA"/>
</dbReference>
<comment type="catalytic activity">
    <reaction evidence="5">
        <text>[molybdopterin-synthase sulfur-carrier protein]-C-terminal Gly-Gly + ATP + H(+) = [molybdopterin-synthase sulfur-carrier protein]-C-terminal Gly-Gly-AMP + diphosphate</text>
        <dbReference type="Rhea" id="RHEA:43616"/>
        <dbReference type="Rhea" id="RHEA-COMP:12159"/>
        <dbReference type="Rhea" id="RHEA-COMP:12202"/>
        <dbReference type="ChEBI" id="CHEBI:15378"/>
        <dbReference type="ChEBI" id="CHEBI:30616"/>
        <dbReference type="ChEBI" id="CHEBI:33019"/>
        <dbReference type="ChEBI" id="CHEBI:90618"/>
        <dbReference type="ChEBI" id="CHEBI:90778"/>
        <dbReference type="EC" id="2.7.7.80"/>
    </reaction>
</comment>
<dbReference type="EMBL" id="FR871757">
    <property type="protein sequence ID" value="CCB79150.1"/>
    <property type="molecule type" value="Genomic_DNA"/>
</dbReference>